<evidence type="ECO:0000313" key="3">
    <source>
        <dbReference type="Proteomes" id="UP001370490"/>
    </source>
</evidence>
<feature type="signal peptide" evidence="1">
    <location>
        <begin position="1"/>
        <end position="18"/>
    </location>
</feature>
<dbReference type="AlphaFoldDB" id="A0AAN8ZMA7"/>
<name>A0AAN8ZMA7_9MAGN</name>
<proteinExistence type="predicted"/>
<reference evidence="2 3" key="1">
    <citation type="submission" date="2023-12" db="EMBL/GenBank/DDBJ databases">
        <title>A high-quality genome assembly for Dillenia turbinata (Dilleniales).</title>
        <authorList>
            <person name="Chanderbali A."/>
        </authorList>
    </citation>
    <scope>NUCLEOTIDE SEQUENCE [LARGE SCALE GENOMIC DNA]</scope>
    <source>
        <strain evidence="2">LSX21</strain>
        <tissue evidence="2">Leaf</tissue>
    </source>
</reference>
<keyword evidence="3" id="KW-1185">Reference proteome</keyword>
<accession>A0AAN8ZMA7</accession>
<sequence length="180" mass="19830">MIFWHSSIILANLWSSFTSPFKSLNRVAESDSTSTLLRLHFLANNRPSLKPQISAISTSVFPTMTWKPVIQIPSLSLIKPPAPALPEDLSTAPSELSFTDPCLGGMYITSGPYATGEINSTTTLINWLFQGLQSLLPSQVRPNLNKPALAGHIHRGNHLHLADHDDASIIYHIKNQIPQK</sequence>
<feature type="chain" id="PRO_5042989096" evidence="1">
    <location>
        <begin position="19"/>
        <end position="180"/>
    </location>
</feature>
<comment type="caution">
    <text evidence="2">The sequence shown here is derived from an EMBL/GenBank/DDBJ whole genome shotgun (WGS) entry which is preliminary data.</text>
</comment>
<evidence type="ECO:0000256" key="1">
    <source>
        <dbReference type="SAM" id="SignalP"/>
    </source>
</evidence>
<evidence type="ECO:0000313" key="2">
    <source>
        <dbReference type="EMBL" id="KAK6939240.1"/>
    </source>
</evidence>
<dbReference type="Pfam" id="PF07224">
    <property type="entry name" value="Chlorophyllase"/>
    <property type="match status" value="1"/>
</dbReference>
<keyword evidence="1" id="KW-0732">Signal</keyword>
<protein>
    <submittedName>
        <fullName evidence="2">Chlorophyllase</fullName>
    </submittedName>
</protein>
<gene>
    <name evidence="2" type="ORF">RJ641_028771</name>
</gene>
<dbReference type="EMBL" id="JBAMMX010000005">
    <property type="protein sequence ID" value="KAK6939240.1"/>
    <property type="molecule type" value="Genomic_DNA"/>
</dbReference>
<organism evidence="2 3">
    <name type="scientific">Dillenia turbinata</name>
    <dbReference type="NCBI Taxonomy" id="194707"/>
    <lineage>
        <taxon>Eukaryota</taxon>
        <taxon>Viridiplantae</taxon>
        <taxon>Streptophyta</taxon>
        <taxon>Embryophyta</taxon>
        <taxon>Tracheophyta</taxon>
        <taxon>Spermatophyta</taxon>
        <taxon>Magnoliopsida</taxon>
        <taxon>eudicotyledons</taxon>
        <taxon>Gunneridae</taxon>
        <taxon>Pentapetalae</taxon>
        <taxon>Dilleniales</taxon>
        <taxon>Dilleniaceae</taxon>
        <taxon>Dillenia</taxon>
    </lineage>
</organism>
<dbReference type="InterPro" id="IPR017395">
    <property type="entry name" value="Chlorophyllase-like"/>
</dbReference>
<dbReference type="Proteomes" id="UP001370490">
    <property type="component" value="Unassembled WGS sequence"/>
</dbReference>